<protein>
    <submittedName>
        <fullName evidence="3">Protein canopy like protein 1</fullName>
    </submittedName>
</protein>
<dbReference type="PANTHER" id="PTHR13341:SF4">
    <property type="entry name" value="CANOPY FGF SIGNALING REGULATOR 1"/>
    <property type="match status" value="1"/>
</dbReference>
<dbReference type="AlphaFoldDB" id="A0A091ENT0"/>
<dbReference type="Proteomes" id="UP000028990">
    <property type="component" value="Unassembled WGS sequence"/>
</dbReference>
<organism evidence="3 4">
    <name type="scientific">Fukomys damarensis</name>
    <name type="common">Damaraland mole rat</name>
    <name type="synonym">Cryptomys damarensis</name>
    <dbReference type="NCBI Taxonomy" id="885580"/>
    <lineage>
        <taxon>Eukaryota</taxon>
        <taxon>Metazoa</taxon>
        <taxon>Chordata</taxon>
        <taxon>Craniata</taxon>
        <taxon>Vertebrata</taxon>
        <taxon>Euteleostomi</taxon>
        <taxon>Mammalia</taxon>
        <taxon>Eutheria</taxon>
        <taxon>Euarchontoglires</taxon>
        <taxon>Glires</taxon>
        <taxon>Rodentia</taxon>
        <taxon>Hystricomorpha</taxon>
        <taxon>Bathyergidae</taxon>
        <taxon>Fukomys</taxon>
    </lineage>
</organism>
<dbReference type="InterPro" id="IPR021852">
    <property type="entry name" value="DUF3456"/>
</dbReference>
<keyword evidence="4" id="KW-1185">Reference proteome</keyword>
<reference evidence="3 4" key="1">
    <citation type="submission" date="2013-11" db="EMBL/GenBank/DDBJ databases">
        <title>The Damaraland mole rat (Fukomys damarensis) genome and evolution of African mole rats.</title>
        <authorList>
            <person name="Gladyshev V.N."/>
            <person name="Fang X."/>
        </authorList>
    </citation>
    <scope>NUCLEOTIDE SEQUENCE [LARGE SCALE GENOMIC DNA]</scope>
    <source>
        <tissue evidence="3">Liver</tissue>
    </source>
</reference>
<evidence type="ECO:0000313" key="3">
    <source>
        <dbReference type="EMBL" id="KFO37296.1"/>
    </source>
</evidence>
<evidence type="ECO:0000313" key="4">
    <source>
        <dbReference type="Proteomes" id="UP000028990"/>
    </source>
</evidence>
<dbReference type="PANTHER" id="PTHR13341">
    <property type="entry name" value="MIR-INTERACTING SAPOSIN-LIKE PROTEIN"/>
    <property type="match status" value="1"/>
</dbReference>
<name>A0A091ENT0_FUKDA</name>
<comment type="similarity">
    <text evidence="1">Belongs to the canopy family.</text>
</comment>
<evidence type="ECO:0000259" key="2">
    <source>
        <dbReference type="Pfam" id="PF11938"/>
    </source>
</evidence>
<dbReference type="InterPro" id="IPR042415">
    <property type="entry name" value="CNPY"/>
</dbReference>
<accession>A0A091ENT0</accession>
<proteinExistence type="inferred from homology"/>
<sequence length="332" mass="37089">MAARRGRRFTAGGNGLNLTWLPAEVGKSYSEGARKRQRYGKEGIRAGCGEGAACSRRVVTGAPRDGKRASSSPSWWDTEISGASGGFKAKSDPYMGPSRLPVALLLLQVLLLGAMGSKEPDVRCGACRALMDEVEYDVTKARQKKTKVGSYRIRPDGTQERRKVPLVQSEAFLVDLLDKVCERMNDYQLEEDPMTKEKYFRRYAPRKGDKIYKEYKRFYYYSDAYKPLKFACENIIEEYEDEIFSLIVQEAHNFADKMCSGKSGTVSDVTCARSPHPRLRSAEHSLFADPASLPPASLALVRCSGIPMNWIRRNRSAGGFPRCTSFLCLSKG</sequence>
<dbReference type="EMBL" id="KN120969">
    <property type="protein sequence ID" value="KFO37296.1"/>
    <property type="molecule type" value="Genomic_DNA"/>
</dbReference>
<dbReference type="STRING" id="885580.ENSFDAP00000013156"/>
<dbReference type="Pfam" id="PF11938">
    <property type="entry name" value="DUF3456"/>
    <property type="match status" value="1"/>
</dbReference>
<feature type="domain" description="DUF3456" evidence="2">
    <location>
        <begin position="123"/>
        <end position="263"/>
    </location>
</feature>
<gene>
    <name evidence="3" type="ORF">H920_01278</name>
</gene>
<dbReference type="GO" id="GO:0005783">
    <property type="term" value="C:endoplasmic reticulum"/>
    <property type="evidence" value="ECO:0007669"/>
    <property type="project" value="TreeGrafter"/>
</dbReference>
<evidence type="ECO:0000256" key="1">
    <source>
        <dbReference type="ARBA" id="ARBA00007285"/>
    </source>
</evidence>